<dbReference type="AlphaFoldDB" id="A0A6S6RSX9"/>
<sequence length="85" mass="9928">MGSISKSYGVKGWIKISSYTNPRCNIIDYSRVWILELKGKNIYFKVKRIRLVNRFIIVQLYGIKTCEKAKELIGSLIKLPQKYIT</sequence>
<gene>
    <name evidence="2" type="primary">rimM</name>
    <name evidence="2" type="ORF">SISI_0081</name>
</gene>
<proteinExistence type="predicted"/>
<name>A0A6S6RSX9_9GAMM</name>
<evidence type="ECO:0000259" key="1">
    <source>
        <dbReference type="Pfam" id="PF01782"/>
    </source>
</evidence>
<evidence type="ECO:0000313" key="3">
    <source>
        <dbReference type="Proteomes" id="UP000560980"/>
    </source>
</evidence>
<dbReference type="EMBL" id="CACTJB010000001">
    <property type="protein sequence ID" value="CAA3704743.1"/>
    <property type="molecule type" value="Genomic_DNA"/>
</dbReference>
<dbReference type="InterPro" id="IPR036976">
    <property type="entry name" value="RimM_N_sf"/>
</dbReference>
<reference evidence="2 3" key="1">
    <citation type="submission" date="2019-12" db="EMBL/GenBank/DDBJ databases">
        <authorList>
            <person name="Santos-Garcia D."/>
            <person name="Santos-Garcia D."/>
            <person name="Santos-Garcia D."/>
        </authorList>
    </citation>
    <scope>NUCLEOTIDE SEQUENCE [LARGE SCALE GENOMIC DNA]</scope>
    <source>
        <strain evidence="2">SiSi</strain>
    </source>
</reference>
<feature type="domain" description="RimM N-terminal" evidence="1">
    <location>
        <begin position="1"/>
        <end position="81"/>
    </location>
</feature>
<dbReference type="GO" id="GO:0006364">
    <property type="term" value="P:rRNA processing"/>
    <property type="evidence" value="ECO:0007669"/>
    <property type="project" value="InterPro"/>
</dbReference>
<accession>A0A6S6RSX9</accession>
<dbReference type="SUPFAM" id="SSF50447">
    <property type="entry name" value="Translation proteins"/>
    <property type="match status" value="1"/>
</dbReference>
<comment type="caution">
    <text evidence="2">The sequence shown here is derived from an EMBL/GenBank/DDBJ whole genome shotgun (WGS) entry which is preliminary data.</text>
</comment>
<organism evidence="2 3">
    <name type="scientific">Candidatus Portiera aleyrodidarum</name>
    <name type="common">primary endosymbiont of Bemisia tabaci</name>
    <dbReference type="NCBI Taxonomy" id="91844"/>
    <lineage>
        <taxon>Bacteria</taxon>
        <taxon>Pseudomonadati</taxon>
        <taxon>Pseudomonadota</taxon>
        <taxon>Gammaproteobacteria</taxon>
        <taxon>Candidatus Johnevansiales</taxon>
        <taxon>Candidatus Johnevansiaceae</taxon>
        <taxon>Candidatus Portiera</taxon>
    </lineage>
</organism>
<dbReference type="Gene3D" id="2.40.30.60">
    <property type="entry name" value="RimM"/>
    <property type="match status" value="1"/>
</dbReference>
<dbReference type="Proteomes" id="UP000560980">
    <property type="component" value="Unassembled WGS sequence"/>
</dbReference>
<protein>
    <submittedName>
        <fullName evidence="2">16S rRNA processing protein RimM</fullName>
    </submittedName>
</protein>
<dbReference type="InterPro" id="IPR002676">
    <property type="entry name" value="RimM_N"/>
</dbReference>
<evidence type="ECO:0000313" key="2">
    <source>
        <dbReference type="EMBL" id="CAA3704743.1"/>
    </source>
</evidence>
<dbReference type="Pfam" id="PF01782">
    <property type="entry name" value="RimM"/>
    <property type="match status" value="1"/>
</dbReference>
<dbReference type="InterPro" id="IPR009000">
    <property type="entry name" value="Transl_B-barrel_sf"/>
</dbReference>